<keyword evidence="4" id="KW-0812">Transmembrane</keyword>
<dbReference type="EMBL" id="BQNB010009321">
    <property type="protein sequence ID" value="GJS61872.1"/>
    <property type="molecule type" value="Genomic_DNA"/>
</dbReference>
<protein>
    <submittedName>
        <fullName evidence="7">Probable arabinosyltransferase ARAD1</fullName>
    </submittedName>
</protein>
<proteinExistence type="inferred from homology"/>
<feature type="domain" description="Exostosin GT47" evidence="6">
    <location>
        <begin position="53"/>
        <end position="150"/>
    </location>
</feature>
<evidence type="ECO:0000313" key="7">
    <source>
        <dbReference type="EMBL" id="GJS61872.1"/>
    </source>
</evidence>
<accession>A0ABQ4XAM8</accession>
<evidence type="ECO:0000313" key="8">
    <source>
        <dbReference type="Proteomes" id="UP001151760"/>
    </source>
</evidence>
<sequence length="183" mass="21001">MELGMSCLILGVTRGRWESRRNPCKFSYPIEMYQMCLLFLKPNSDCDSIVGWEIRDMLFQIHESEADVFIKHDTRSRESRQMASQGMHTSKFCLHPAGDIPSACLLFDAIVSLCFHVIISDCIELPFEDVIDYRKIVVFVDTHSAVKPGYLSKLLKKVKNDRILEFQGELLKVCGVRMFPSNS</sequence>
<evidence type="ECO:0000256" key="2">
    <source>
        <dbReference type="ARBA" id="ARBA00010271"/>
    </source>
</evidence>
<keyword evidence="5" id="KW-0333">Golgi apparatus</keyword>
<gene>
    <name evidence="7" type="ORF">Tco_0656656</name>
</gene>
<comment type="similarity">
    <text evidence="2">Belongs to the glycosyltransferase 47 family.</text>
</comment>
<comment type="caution">
    <text evidence="7">The sequence shown here is derived from an EMBL/GenBank/DDBJ whole genome shotgun (WGS) entry which is preliminary data.</text>
</comment>
<evidence type="ECO:0000259" key="6">
    <source>
        <dbReference type="Pfam" id="PF03016"/>
    </source>
</evidence>
<evidence type="ECO:0000256" key="3">
    <source>
        <dbReference type="ARBA" id="ARBA00022676"/>
    </source>
</evidence>
<reference evidence="7" key="2">
    <citation type="submission" date="2022-01" db="EMBL/GenBank/DDBJ databases">
        <authorList>
            <person name="Yamashiro T."/>
            <person name="Shiraishi A."/>
            <person name="Satake H."/>
            <person name="Nakayama K."/>
        </authorList>
    </citation>
    <scope>NUCLEOTIDE SEQUENCE</scope>
</reference>
<comment type="subcellular location">
    <subcellularLocation>
        <location evidence="1">Golgi apparatus membrane</location>
        <topology evidence="1">Single-pass type II membrane protein</topology>
    </subcellularLocation>
</comment>
<dbReference type="InterPro" id="IPR004263">
    <property type="entry name" value="Exostosin"/>
</dbReference>
<keyword evidence="8" id="KW-1185">Reference proteome</keyword>
<keyword evidence="3" id="KW-0328">Glycosyltransferase</keyword>
<reference evidence="7" key="1">
    <citation type="journal article" date="2022" name="Int. J. Mol. Sci.">
        <title>Draft Genome of Tanacetum Coccineum: Genomic Comparison of Closely Related Tanacetum-Family Plants.</title>
        <authorList>
            <person name="Yamashiro T."/>
            <person name="Shiraishi A."/>
            <person name="Nakayama K."/>
            <person name="Satake H."/>
        </authorList>
    </citation>
    <scope>NUCLEOTIDE SEQUENCE</scope>
</reference>
<evidence type="ECO:0000256" key="1">
    <source>
        <dbReference type="ARBA" id="ARBA00004323"/>
    </source>
</evidence>
<dbReference type="PANTHER" id="PTHR11062">
    <property type="entry name" value="EXOSTOSIN HEPARAN SULFATE GLYCOSYLTRANSFERASE -RELATED"/>
    <property type="match status" value="1"/>
</dbReference>
<organism evidence="7 8">
    <name type="scientific">Tanacetum coccineum</name>
    <dbReference type="NCBI Taxonomy" id="301880"/>
    <lineage>
        <taxon>Eukaryota</taxon>
        <taxon>Viridiplantae</taxon>
        <taxon>Streptophyta</taxon>
        <taxon>Embryophyta</taxon>
        <taxon>Tracheophyta</taxon>
        <taxon>Spermatophyta</taxon>
        <taxon>Magnoliopsida</taxon>
        <taxon>eudicotyledons</taxon>
        <taxon>Gunneridae</taxon>
        <taxon>Pentapetalae</taxon>
        <taxon>asterids</taxon>
        <taxon>campanulids</taxon>
        <taxon>Asterales</taxon>
        <taxon>Asteraceae</taxon>
        <taxon>Asteroideae</taxon>
        <taxon>Anthemideae</taxon>
        <taxon>Anthemidinae</taxon>
        <taxon>Tanacetum</taxon>
    </lineage>
</organism>
<keyword evidence="4" id="KW-0735">Signal-anchor</keyword>
<name>A0ABQ4XAM8_9ASTR</name>
<dbReference type="PANTHER" id="PTHR11062:SF50">
    <property type="entry name" value="ARABINOSYLTRANSFERASE ARAD1-RELATED"/>
    <property type="match status" value="1"/>
</dbReference>
<dbReference type="Proteomes" id="UP001151760">
    <property type="component" value="Unassembled WGS sequence"/>
</dbReference>
<evidence type="ECO:0000256" key="4">
    <source>
        <dbReference type="ARBA" id="ARBA00022968"/>
    </source>
</evidence>
<keyword evidence="3" id="KW-0808">Transferase</keyword>
<dbReference type="InterPro" id="IPR040911">
    <property type="entry name" value="Exostosin_GT47"/>
</dbReference>
<dbReference type="Pfam" id="PF03016">
    <property type="entry name" value="Exostosin_GT47"/>
    <property type="match status" value="1"/>
</dbReference>
<evidence type="ECO:0000256" key="5">
    <source>
        <dbReference type="ARBA" id="ARBA00023034"/>
    </source>
</evidence>